<dbReference type="RefSeq" id="WP_377850078.1">
    <property type="nucleotide sequence ID" value="NZ_JBHLZU010000002.1"/>
</dbReference>
<proteinExistence type="predicted"/>
<name>A0ABV5ZPZ8_9PSEU</name>
<organism evidence="1 2">
    <name type="scientific">Allokutzneria oryzae</name>
    <dbReference type="NCBI Taxonomy" id="1378989"/>
    <lineage>
        <taxon>Bacteria</taxon>
        <taxon>Bacillati</taxon>
        <taxon>Actinomycetota</taxon>
        <taxon>Actinomycetes</taxon>
        <taxon>Pseudonocardiales</taxon>
        <taxon>Pseudonocardiaceae</taxon>
        <taxon>Allokutzneria</taxon>
    </lineage>
</organism>
<dbReference type="InterPro" id="IPR027417">
    <property type="entry name" value="P-loop_NTPase"/>
</dbReference>
<accession>A0ABV5ZPZ8</accession>
<dbReference type="SUPFAM" id="SSF52540">
    <property type="entry name" value="P-loop containing nucleoside triphosphate hydrolases"/>
    <property type="match status" value="1"/>
</dbReference>
<evidence type="ECO:0000313" key="1">
    <source>
        <dbReference type="EMBL" id="MFB9902979.1"/>
    </source>
</evidence>
<dbReference type="Proteomes" id="UP001589693">
    <property type="component" value="Unassembled WGS sequence"/>
</dbReference>
<dbReference type="EMBL" id="JBHLZU010000002">
    <property type="protein sequence ID" value="MFB9902979.1"/>
    <property type="molecule type" value="Genomic_DNA"/>
</dbReference>
<keyword evidence="2" id="KW-1185">Reference proteome</keyword>
<reference evidence="1 2" key="1">
    <citation type="submission" date="2024-09" db="EMBL/GenBank/DDBJ databases">
        <authorList>
            <person name="Sun Q."/>
            <person name="Mori K."/>
        </authorList>
    </citation>
    <scope>NUCLEOTIDE SEQUENCE [LARGE SCALE GENOMIC DNA]</scope>
    <source>
        <strain evidence="1 2">TBRC 7907</strain>
    </source>
</reference>
<gene>
    <name evidence="1" type="ORF">ACFFQA_03430</name>
</gene>
<comment type="caution">
    <text evidence="1">The sequence shown here is derived from an EMBL/GenBank/DDBJ whole genome shotgun (WGS) entry which is preliminary data.</text>
</comment>
<protein>
    <submittedName>
        <fullName evidence="1">Uncharacterized protein</fullName>
    </submittedName>
</protein>
<sequence length="70" mass="7116">MGTSSTAAAHGLIVGGLQDGYDNQVGEGALRQRIAIAGVRLSDAPVAVLAEVTAFTDPEARRPTRTPSPG</sequence>
<evidence type="ECO:0000313" key="2">
    <source>
        <dbReference type="Proteomes" id="UP001589693"/>
    </source>
</evidence>